<dbReference type="EMBL" id="GBHO01026729">
    <property type="protein sequence ID" value="JAG16875.1"/>
    <property type="molecule type" value="Transcribed_RNA"/>
</dbReference>
<proteinExistence type="predicted"/>
<evidence type="ECO:0000256" key="1">
    <source>
        <dbReference type="SAM" id="MobiDB-lite"/>
    </source>
</evidence>
<feature type="region of interest" description="Disordered" evidence="1">
    <location>
        <begin position="104"/>
        <end position="132"/>
    </location>
</feature>
<feature type="compositionally biased region" description="Basic and acidic residues" evidence="1">
    <location>
        <begin position="104"/>
        <end position="126"/>
    </location>
</feature>
<gene>
    <name evidence="2" type="primary">CDC40_0</name>
    <name evidence="2" type="ORF">CM83_99937</name>
</gene>
<evidence type="ECO:0000313" key="3">
    <source>
        <dbReference type="EMBL" id="JAG49505.1"/>
    </source>
</evidence>
<organism evidence="2">
    <name type="scientific">Lygus hesperus</name>
    <name type="common">Western plant bug</name>
    <dbReference type="NCBI Taxonomy" id="30085"/>
    <lineage>
        <taxon>Eukaryota</taxon>
        <taxon>Metazoa</taxon>
        <taxon>Ecdysozoa</taxon>
        <taxon>Arthropoda</taxon>
        <taxon>Hexapoda</taxon>
        <taxon>Insecta</taxon>
        <taxon>Pterygota</taxon>
        <taxon>Neoptera</taxon>
        <taxon>Paraneoptera</taxon>
        <taxon>Hemiptera</taxon>
        <taxon>Heteroptera</taxon>
        <taxon>Panheteroptera</taxon>
        <taxon>Cimicomorpha</taxon>
        <taxon>Miridae</taxon>
        <taxon>Mirini</taxon>
        <taxon>Lygus</taxon>
    </lineage>
</organism>
<reference evidence="2" key="2">
    <citation type="submission" date="2014-07" db="EMBL/GenBank/DDBJ databases">
        <authorList>
            <person name="Hull J."/>
        </authorList>
    </citation>
    <scope>NUCLEOTIDE SEQUENCE</scope>
</reference>
<dbReference type="AlphaFoldDB" id="A0A0A9XIE6"/>
<name>A0A0A9XIE6_LYGHE</name>
<reference evidence="3" key="3">
    <citation type="submission" date="2014-09" db="EMBL/GenBank/DDBJ databases">
        <authorList>
            <person name="Magalhaes I.L.F."/>
            <person name="Oliveira U."/>
            <person name="Santos F.R."/>
            <person name="Vidigal T.H.D.A."/>
            <person name="Brescovit A.D."/>
            <person name="Santos A.J."/>
        </authorList>
    </citation>
    <scope>NUCLEOTIDE SEQUENCE</scope>
</reference>
<protein>
    <submittedName>
        <fullName evidence="2">Pre-mRNA-processing factor 17</fullName>
    </submittedName>
</protein>
<dbReference type="EMBL" id="GBRD01016321">
    <property type="protein sequence ID" value="JAG49505.1"/>
    <property type="molecule type" value="Transcribed_RNA"/>
</dbReference>
<accession>A0A0A9XIE6</accession>
<evidence type="ECO:0000313" key="2">
    <source>
        <dbReference type="EMBL" id="JAG16875.1"/>
    </source>
</evidence>
<sequence>MAINCATRYYFYIPYLPYENSFFLCRCSNIVGLLEESRFRMDVRVILLLTVVCCQAKVFLRRGDLLKAAMKQQDFTMVNNVASLLRKVHSNFYAPFFDTVDEKDKKKRKEQEKQRRQKKGSQEEKNTIIIVN</sequence>
<reference evidence="2" key="1">
    <citation type="journal article" date="2014" name="PLoS ONE">
        <title>Transcriptome-Based Identification of ABC Transporters in the Western Tarnished Plant Bug Lygus hesperus.</title>
        <authorList>
            <person name="Hull J.J."/>
            <person name="Chaney K."/>
            <person name="Geib S.M."/>
            <person name="Fabrick J.A."/>
            <person name="Brent C.S."/>
            <person name="Walsh D."/>
            <person name="Lavine L.C."/>
        </authorList>
    </citation>
    <scope>NUCLEOTIDE SEQUENCE</scope>
</reference>